<feature type="region of interest" description="Disordered" evidence="1">
    <location>
        <begin position="600"/>
        <end position="665"/>
    </location>
</feature>
<dbReference type="SMART" id="SM00443">
    <property type="entry name" value="G_patch"/>
    <property type="match status" value="1"/>
</dbReference>
<comment type="caution">
    <text evidence="3">The sequence shown here is derived from an EMBL/GenBank/DDBJ whole genome shotgun (WGS) entry which is preliminary data.</text>
</comment>
<feature type="compositionally biased region" description="Low complexity" evidence="1">
    <location>
        <begin position="600"/>
        <end position="619"/>
    </location>
</feature>
<name>A0A0V0QSK5_PSEPJ</name>
<dbReference type="PROSITE" id="PS50174">
    <property type="entry name" value="G_PATCH"/>
    <property type="match status" value="1"/>
</dbReference>
<feature type="region of interest" description="Disordered" evidence="1">
    <location>
        <begin position="369"/>
        <end position="399"/>
    </location>
</feature>
<protein>
    <recommendedName>
        <fullName evidence="2">G-patch domain-containing protein</fullName>
    </recommendedName>
</protein>
<feature type="region of interest" description="Disordered" evidence="1">
    <location>
        <begin position="710"/>
        <end position="729"/>
    </location>
</feature>
<feature type="compositionally biased region" description="Polar residues" evidence="1">
    <location>
        <begin position="499"/>
        <end position="509"/>
    </location>
</feature>
<feature type="compositionally biased region" description="Polar residues" evidence="1">
    <location>
        <begin position="620"/>
        <end position="629"/>
    </location>
</feature>
<reference evidence="3 4" key="1">
    <citation type="journal article" date="2015" name="Sci. Rep.">
        <title>Genome of the facultative scuticociliatosis pathogen Pseudocohnilembus persalinus provides insight into its virulence through horizontal gene transfer.</title>
        <authorList>
            <person name="Xiong J."/>
            <person name="Wang G."/>
            <person name="Cheng J."/>
            <person name="Tian M."/>
            <person name="Pan X."/>
            <person name="Warren A."/>
            <person name="Jiang C."/>
            <person name="Yuan D."/>
            <person name="Miao W."/>
        </authorList>
    </citation>
    <scope>NUCLEOTIDE SEQUENCE [LARGE SCALE GENOMIC DNA]</scope>
    <source>
        <strain evidence="3">36N120E</strain>
    </source>
</reference>
<dbReference type="InterPro" id="IPR000467">
    <property type="entry name" value="G_patch_dom"/>
</dbReference>
<dbReference type="OMA" id="QEGNQQN"/>
<feature type="region of interest" description="Disordered" evidence="1">
    <location>
        <begin position="482"/>
        <end position="562"/>
    </location>
</feature>
<organism evidence="3 4">
    <name type="scientific">Pseudocohnilembus persalinus</name>
    <name type="common">Ciliate</name>
    <dbReference type="NCBI Taxonomy" id="266149"/>
    <lineage>
        <taxon>Eukaryota</taxon>
        <taxon>Sar</taxon>
        <taxon>Alveolata</taxon>
        <taxon>Ciliophora</taxon>
        <taxon>Intramacronucleata</taxon>
        <taxon>Oligohymenophorea</taxon>
        <taxon>Scuticociliatia</taxon>
        <taxon>Philasterida</taxon>
        <taxon>Pseudocohnilembidae</taxon>
        <taxon>Pseudocohnilembus</taxon>
    </lineage>
</organism>
<dbReference type="SUPFAM" id="SSF52047">
    <property type="entry name" value="RNI-like"/>
    <property type="match status" value="1"/>
</dbReference>
<gene>
    <name evidence="3" type="ORF">PPERSA_00580</name>
</gene>
<accession>A0A0V0QSK5</accession>
<dbReference type="AlphaFoldDB" id="A0A0V0QSK5"/>
<dbReference type="Pfam" id="PF01585">
    <property type="entry name" value="G-patch"/>
    <property type="match status" value="1"/>
</dbReference>
<evidence type="ECO:0000256" key="1">
    <source>
        <dbReference type="SAM" id="MobiDB-lite"/>
    </source>
</evidence>
<feature type="compositionally biased region" description="Low complexity" evidence="1">
    <location>
        <begin position="710"/>
        <end position="720"/>
    </location>
</feature>
<dbReference type="EMBL" id="LDAU01000109">
    <property type="protein sequence ID" value="KRX05279.1"/>
    <property type="molecule type" value="Genomic_DNA"/>
</dbReference>
<evidence type="ECO:0000259" key="2">
    <source>
        <dbReference type="PROSITE" id="PS50174"/>
    </source>
</evidence>
<feature type="compositionally biased region" description="Low complexity" evidence="1">
    <location>
        <begin position="543"/>
        <end position="562"/>
    </location>
</feature>
<feature type="compositionally biased region" description="Low complexity" evidence="1">
    <location>
        <begin position="370"/>
        <end position="399"/>
    </location>
</feature>
<dbReference type="OrthoDB" id="29523at2759"/>
<feature type="compositionally biased region" description="Low complexity" evidence="1">
    <location>
        <begin position="654"/>
        <end position="663"/>
    </location>
</feature>
<dbReference type="InParanoid" id="A0A0V0QSK5"/>
<evidence type="ECO:0000313" key="4">
    <source>
        <dbReference type="Proteomes" id="UP000054937"/>
    </source>
</evidence>
<proteinExistence type="predicted"/>
<feature type="domain" description="G-patch" evidence="2">
    <location>
        <begin position="451"/>
        <end position="497"/>
    </location>
</feature>
<feature type="compositionally biased region" description="Low complexity" evidence="1">
    <location>
        <begin position="630"/>
        <end position="646"/>
    </location>
</feature>
<dbReference type="Proteomes" id="UP000054937">
    <property type="component" value="Unassembled WGS sequence"/>
</dbReference>
<evidence type="ECO:0000313" key="3">
    <source>
        <dbReference type="EMBL" id="KRX05279.1"/>
    </source>
</evidence>
<dbReference type="GO" id="GO:0003676">
    <property type="term" value="F:nucleic acid binding"/>
    <property type="evidence" value="ECO:0007669"/>
    <property type="project" value="InterPro"/>
</dbReference>
<keyword evidence="4" id="KW-1185">Reference proteome</keyword>
<sequence length="787" mass="90497">MSTNKFNKLFSTIVDQSNTQLQDSLAFQSEASASLENISLTQCFKGNINFNFSTNNQLKSSPNQNSNIKKQIQPNNIIYHKEENSLKLRDLIQNSDHIRPYANISSLILELENKSISDIKCSLLANNFRILSDAPIKKLKINLAKNTFGDRGIYEIINYIGKMQKLEKINLIFDHCTVTDQTVTKLVQKLKALQNLKEIKLSLHQTCITENSIRTFYEQYLKSSINAELKCQNLDVEKHKKLIKKRENKYLDKSLKNPNVGTYNYSDQFGEWQTDENGNPTTTNNFANNFDQIAQNSSKSAAKNQLATYNNLINNNKENINTNNIISNSNNSNQLTTNLQNATQKSLKQQQLQQQQYQQNLPIKRDLAEEQQPQKKIQQQPISTNNNIASTPNNNNNYQQQYNQNEERSILNQLNYDNPFQQIYKKPSLIQEDEKRISPQERQQEQQMENQYGKGFALLKNFGYKVGAGLGKNQDGITEPIKASNKQNLGGKKNFAKNRASQQEKSSSILRFEKKGTMVVGKQNSDENQEISTATNSPDDNIKNQNQNINDQSQDSTNSKITNNINNNNSLIFNTIFNVALNNQTQNNQLNQTNYNQQNLQEQNSQNQTQTQNQNQNQTGSVSKNSVHNSSASQQSSSKKSLAKSSGFSNSYIQQQQQQQQQQENINSATYNYQQENQQQQQQYQQIHQHQQQQQQQQQTQFNYSNNINANQQQNSQNPNYMHPPSLSQIGNALYHKNQSINPAYLNQQQQQQQQQFQQKNPFQEALTASSGQFQNFVNDQRQYFNM</sequence>